<evidence type="ECO:0000313" key="7">
    <source>
        <dbReference type="EMBL" id="QNO15007.1"/>
    </source>
</evidence>
<evidence type="ECO:0000256" key="4">
    <source>
        <dbReference type="ARBA" id="ARBA00022679"/>
    </source>
</evidence>
<keyword evidence="4 6" id="KW-0808">Transferase</keyword>
<feature type="binding site" evidence="6">
    <location>
        <position position="81"/>
    </location>
    <ligand>
        <name>S-adenosyl-L-methionine</name>
        <dbReference type="ChEBI" id="CHEBI:59789"/>
    </ligand>
</feature>
<comment type="subcellular location">
    <subcellularLocation>
        <location evidence="6">Cytoplasm</location>
    </subcellularLocation>
</comment>
<dbReference type="HAMAP" id="MF_00074">
    <property type="entry name" value="16SrRNA_methyltr_G"/>
    <property type="match status" value="1"/>
</dbReference>
<dbReference type="InterPro" id="IPR029063">
    <property type="entry name" value="SAM-dependent_MTases_sf"/>
</dbReference>
<feature type="binding site" evidence="6">
    <location>
        <begin position="127"/>
        <end position="128"/>
    </location>
    <ligand>
        <name>S-adenosyl-L-methionine</name>
        <dbReference type="ChEBI" id="CHEBI:59789"/>
    </ligand>
</feature>
<dbReference type="GO" id="GO:0070043">
    <property type="term" value="F:rRNA (guanine-N7-)-methyltransferase activity"/>
    <property type="evidence" value="ECO:0007669"/>
    <property type="project" value="UniProtKB-UniRule"/>
</dbReference>
<keyword evidence="3 6" id="KW-0489">Methyltransferase</keyword>
<evidence type="ECO:0000256" key="6">
    <source>
        <dbReference type="HAMAP-Rule" id="MF_00074"/>
    </source>
</evidence>
<name>A0A7G9W8J5_ALKCA</name>
<keyword evidence="8" id="KW-1185">Reference proteome</keyword>
<dbReference type="PANTHER" id="PTHR31760:SF0">
    <property type="entry name" value="S-ADENOSYL-L-METHIONINE-DEPENDENT METHYLTRANSFERASES SUPERFAMILY PROTEIN"/>
    <property type="match status" value="1"/>
</dbReference>
<evidence type="ECO:0000313" key="8">
    <source>
        <dbReference type="Proteomes" id="UP000516160"/>
    </source>
</evidence>
<dbReference type="FunFam" id="3.40.50.150:FF:000041">
    <property type="entry name" value="Ribosomal RNA small subunit methyltransferase G"/>
    <property type="match status" value="1"/>
</dbReference>
<protein>
    <recommendedName>
        <fullName evidence="6">Ribosomal RNA small subunit methyltransferase G</fullName>
        <ecNumber evidence="6">2.1.1.-</ecNumber>
    </recommendedName>
    <alternativeName>
        <fullName evidence="6">16S rRNA 7-methylguanosine methyltransferase</fullName>
        <shortName evidence="6">16S rRNA m7G methyltransferase</shortName>
    </alternativeName>
</protein>
<comment type="caution">
    <text evidence="6">Lacks conserved residue(s) required for the propagation of feature annotation.</text>
</comment>
<dbReference type="Proteomes" id="UP000516160">
    <property type="component" value="Chromosome"/>
</dbReference>
<feature type="binding site" evidence="6">
    <location>
        <position position="146"/>
    </location>
    <ligand>
        <name>S-adenosyl-L-methionine</name>
        <dbReference type="ChEBI" id="CHEBI:59789"/>
    </ligand>
</feature>
<dbReference type="EMBL" id="CP058559">
    <property type="protein sequence ID" value="QNO15007.1"/>
    <property type="molecule type" value="Genomic_DNA"/>
</dbReference>
<proteinExistence type="inferred from homology"/>
<accession>A0A7G9W8J5</accession>
<comment type="similarity">
    <text evidence="6">Belongs to the methyltransferase superfamily. RNA methyltransferase RsmG family.</text>
</comment>
<sequence>MEFKNLLKLYSEEIDFQISEKMLTDFEKYRDLLVEWNEKMNLTAITDAEGIAIKHFIDSIVPIKHFSDDSHIIDVGIGAGFPTIPLKIVNTSLKITALDSLNKRLSFLKEVKETLQLQNINFIHGRAEDIGQNKSYREKYQYATSRAVASLNVLTELCLPLIEIGGQFIVYKGEKWKDELKEAEFAIKKLGGEVIDVKEYSLPKLQDKRSIIIISKISKSPAIYPRKAGTPAKKPLTN</sequence>
<reference evidence="7 8" key="1">
    <citation type="submission" date="2020-07" db="EMBL/GenBank/DDBJ databases">
        <title>Alkalicella. sp. LB2 genome.</title>
        <authorList>
            <person name="Postec A."/>
            <person name="Quemeneur M."/>
        </authorList>
    </citation>
    <scope>NUCLEOTIDE SEQUENCE [LARGE SCALE GENOMIC DNA]</scope>
    <source>
        <strain evidence="7 8">LB2</strain>
    </source>
</reference>
<dbReference type="EC" id="2.1.1.-" evidence="6"/>
<evidence type="ECO:0000256" key="2">
    <source>
        <dbReference type="ARBA" id="ARBA00022552"/>
    </source>
</evidence>
<keyword evidence="1 6" id="KW-0963">Cytoplasm</keyword>
<dbReference type="PANTHER" id="PTHR31760">
    <property type="entry name" value="S-ADENOSYL-L-METHIONINE-DEPENDENT METHYLTRANSFERASES SUPERFAMILY PROTEIN"/>
    <property type="match status" value="1"/>
</dbReference>
<dbReference type="Pfam" id="PF02527">
    <property type="entry name" value="GidB"/>
    <property type="match status" value="1"/>
</dbReference>
<organism evidence="7 8">
    <name type="scientific">Alkalicella caledoniensis</name>
    <dbReference type="NCBI Taxonomy" id="2731377"/>
    <lineage>
        <taxon>Bacteria</taxon>
        <taxon>Bacillati</taxon>
        <taxon>Bacillota</taxon>
        <taxon>Clostridia</taxon>
        <taxon>Eubacteriales</taxon>
        <taxon>Proteinivoracaceae</taxon>
        <taxon>Alkalicella</taxon>
    </lineage>
</organism>
<keyword evidence="2 6" id="KW-0698">rRNA processing</keyword>
<evidence type="ECO:0000256" key="3">
    <source>
        <dbReference type="ARBA" id="ARBA00022603"/>
    </source>
</evidence>
<dbReference type="SUPFAM" id="SSF53335">
    <property type="entry name" value="S-adenosyl-L-methionine-dependent methyltransferases"/>
    <property type="match status" value="1"/>
</dbReference>
<dbReference type="InterPro" id="IPR003682">
    <property type="entry name" value="rRNA_ssu_MeTfrase_G"/>
</dbReference>
<comment type="function">
    <text evidence="6">Specifically methylates the N7 position of a guanine in 16S rRNA.</text>
</comment>
<dbReference type="PIRSF" id="PIRSF003078">
    <property type="entry name" value="GidB"/>
    <property type="match status" value="1"/>
</dbReference>
<feature type="binding site" evidence="6">
    <location>
        <position position="76"/>
    </location>
    <ligand>
        <name>S-adenosyl-L-methionine</name>
        <dbReference type="ChEBI" id="CHEBI:59789"/>
    </ligand>
</feature>
<dbReference type="KEGG" id="acae:HYG86_09620"/>
<evidence type="ECO:0000256" key="5">
    <source>
        <dbReference type="ARBA" id="ARBA00022691"/>
    </source>
</evidence>
<dbReference type="NCBIfam" id="TIGR00138">
    <property type="entry name" value="rsmG_gidB"/>
    <property type="match status" value="1"/>
</dbReference>
<dbReference type="GO" id="GO:0005829">
    <property type="term" value="C:cytosol"/>
    <property type="evidence" value="ECO:0007669"/>
    <property type="project" value="TreeGrafter"/>
</dbReference>
<dbReference type="RefSeq" id="WP_213165371.1">
    <property type="nucleotide sequence ID" value="NZ_CP058559.1"/>
</dbReference>
<dbReference type="AlphaFoldDB" id="A0A7G9W8J5"/>
<gene>
    <name evidence="6 7" type="primary">rsmG</name>
    <name evidence="7" type="ORF">HYG86_09620</name>
</gene>
<keyword evidence="5 6" id="KW-0949">S-adenosyl-L-methionine</keyword>
<dbReference type="Gene3D" id="3.40.50.150">
    <property type="entry name" value="Vaccinia Virus protein VP39"/>
    <property type="match status" value="1"/>
</dbReference>
<evidence type="ECO:0000256" key="1">
    <source>
        <dbReference type="ARBA" id="ARBA00022490"/>
    </source>
</evidence>